<accession>A0AAV4RLD1</accession>
<feature type="region of interest" description="Disordered" evidence="1">
    <location>
        <begin position="19"/>
        <end position="39"/>
    </location>
</feature>
<name>A0AAV4RLD1_9ARAC</name>
<dbReference type="Proteomes" id="UP001054837">
    <property type="component" value="Unassembled WGS sequence"/>
</dbReference>
<proteinExistence type="predicted"/>
<keyword evidence="3" id="KW-1185">Reference proteome</keyword>
<reference evidence="2 3" key="1">
    <citation type="submission" date="2021-06" db="EMBL/GenBank/DDBJ databases">
        <title>Caerostris darwini draft genome.</title>
        <authorList>
            <person name="Kono N."/>
            <person name="Arakawa K."/>
        </authorList>
    </citation>
    <scope>NUCLEOTIDE SEQUENCE [LARGE SCALE GENOMIC DNA]</scope>
</reference>
<feature type="non-terminal residue" evidence="2">
    <location>
        <position position="1"/>
    </location>
</feature>
<dbReference type="EMBL" id="BPLQ01006286">
    <property type="protein sequence ID" value="GIY21302.1"/>
    <property type="molecule type" value="Genomic_DNA"/>
</dbReference>
<comment type="caution">
    <text evidence="2">The sequence shown here is derived from an EMBL/GenBank/DDBJ whole genome shotgun (WGS) entry which is preliminary data.</text>
</comment>
<dbReference type="AlphaFoldDB" id="A0AAV4RLD1"/>
<gene>
    <name evidence="2" type="ORF">CDAR_502601</name>
</gene>
<sequence>IKANGQTGWNSVTGCIGMSTSGDSFINEEDIVNQPSSRT</sequence>
<evidence type="ECO:0008006" key="4">
    <source>
        <dbReference type="Google" id="ProtNLM"/>
    </source>
</evidence>
<protein>
    <recommendedName>
        <fullName evidence="4">Type VI secretion system tube protein Hcp</fullName>
    </recommendedName>
</protein>
<evidence type="ECO:0000256" key="1">
    <source>
        <dbReference type="SAM" id="MobiDB-lite"/>
    </source>
</evidence>
<organism evidence="2 3">
    <name type="scientific">Caerostris darwini</name>
    <dbReference type="NCBI Taxonomy" id="1538125"/>
    <lineage>
        <taxon>Eukaryota</taxon>
        <taxon>Metazoa</taxon>
        <taxon>Ecdysozoa</taxon>
        <taxon>Arthropoda</taxon>
        <taxon>Chelicerata</taxon>
        <taxon>Arachnida</taxon>
        <taxon>Araneae</taxon>
        <taxon>Araneomorphae</taxon>
        <taxon>Entelegynae</taxon>
        <taxon>Araneoidea</taxon>
        <taxon>Araneidae</taxon>
        <taxon>Caerostris</taxon>
    </lineage>
</organism>
<evidence type="ECO:0000313" key="3">
    <source>
        <dbReference type="Proteomes" id="UP001054837"/>
    </source>
</evidence>
<evidence type="ECO:0000313" key="2">
    <source>
        <dbReference type="EMBL" id="GIY21302.1"/>
    </source>
</evidence>